<dbReference type="InterPro" id="IPR043129">
    <property type="entry name" value="ATPase_NBD"/>
</dbReference>
<dbReference type="Proteomes" id="UP001317963">
    <property type="component" value="Chromosome"/>
</dbReference>
<proteinExistence type="predicted"/>
<dbReference type="CDD" id="cd24053">
    <property type="entry name" value="ASKHA_NBD_EcPPX-GppA-like"/>
    <property type="match status" value="1"/>
</dbReference>
<dbReference type="InterPro" id="IPR003695">
    <property type="entry name" value="Ppx_GppA_N"/>
</dbReference>
<feature type="domain" description="Ppx/GppA phosphatase N-terminal" evidence="2">
    <location>
        <begin position="32"/>
        <end position="312"/>
    </location>
</feature>
<dbReference type="InterPro" id="IPR030673">
    <property type="entry name" value="PyroPPase_GppA_Ppx"/>
</dbReference>
<dbReference type="InterPro" id="IPR048950">
    <property type="entry name" value="Ppx_GppA_C"/>
</dbReference>
<dbReference type="Pfam" id="PF02541">
    <property type="entry name" value="Ppx-GppA"/>
    <property type="match status" value="1"/>
</dbReference>
<evidence type="ECO:0000259" key="2">
    <source>
        <dbReference type="Pfam" id="PF02541"/>
    </source>
</evidence>
<accession>A0ABY6Q8W9</accession>
<protein>
    <submittedName>
        <fullName evidence="4">Ppx/GppA family phosphatase</fullName>
    </submittedName>
</protein>
<keyword evidence="5" id="KW-1185">Reference proteome</keyword>
<reference evidence="4 5" key="1">
    <citation type="submission" date="2019-02" db="EMBL/GenBank/DDBJ databases">
        <title>Halieaceae_genomes.</title>
        <authorList>
            <person name="Li S.-H."/>
        </authorList>
    </citation>
    <scope>NUCLEOTIDE SEQUENCE [LARGE SCALE GENOMIC DNA]</scope>
    <source>
        <strain evidence="4 5">JH123</strain>
    </source>
</reference>
<evidence type="ECO:0000313" key="5">
    <source>
        <dbReference type="Proteomes" id="UP001317963"/>
    </source>
</evidence>
<organism evidence="4 5">
    <name type="scientific">Candidatus Paraluminiphilus aquimaris</name>
    <dbReference type="NCBI Taxonomy" id="2518994"/>
    <lineage>
        <taxon>Bacteria</taxon>
        <taxon>Pseudomonadati</taxon>
        <taxon>Pseudomonadota</taxon>
        <taxon>Gammaproteobacteria</taxon>
        <taxon>Cellvibrionales</taxon>
        <taxon>Halieaceae</taxon>
        <taxon>Candidatus Paraluminiphilus</taxon>
    </lineage>
</organism>
<sequence>MSTDSNQPSVDAPSAEPVFAAIDIGSNSFHLIVARLEHGEIRPLHVLAEKVQLGKGLKNHQLTDDAVQRGLACIERFQQLLASVKPDKIRAVGTNALRQAHNRHVFTDPAEAILGVPVDVIYGREEARLIYLGVAHTLADDERSRLVVDIGGGSTEFILGTQFEPKRLESLQLGCVSYSEQFFPDGKIDKKRFKRAYEQACIEVSHIRRHFRRRNWAEAVGSSGTLQAVELLISAAGWRNDGIDRKSLKKLRKALLQFESVEEIDLEGLNERRRGVITAGVAITLAIFDVLQVDIMRTSSGALREGAIYDLIGRRSHEDVRERTVQAMIQRYAADTANSDMVGTYARHLCAQTAGAWNLDEDDIDLLSWSARLHEIGIAISQKHYNRHSAYLIENSDMPGFSQGDQIFISRLLRGHRGKLPSYLLDDIPRGKQQKLARMLVLLRLAVTLKHADAPPAHPEFSAQAKGDKLKVSFSENWRESHPLTIWEVAESLSVFEKLGISVEMPKDAE</sequence>
<dbReference type="EMBL" id="CP036501">
    <property type="protein sequence ID" value="UZP74673.1"/>
    <property type="molecule type" value="Genomic_DNA"/>
</dbReference>
<evidence type="ECO:0000256" key="1">
    <source>
        <dbReference type="ARBA" id="ARBA00022801"/>
    </source>
</evidence>
<dbReference type="PIRSF" id="PIRSF001267">
    <property type="entry name" value="Pyrophosphatase_GppA_Ppx"/>
    <property type="match status" value="1"/>
</dbReference>
<dbReference type="RefSeq" id="WP_279241133.1">
    <property type="nucleotide sequence ID" value="NZ_CP036501.1"/>
</dbReference>
<dbReference type="SUPFAM" id="SSF53067">
    <property type="entry name" value="Actin-like ATPase domain"/>
    <property type="match status" value="2"/>
</dbReference>
<dbReference type="Gene3D" id="3.30.420.40">
    <property type="match status" value="1"/>
</dbReference>
<dbReference type="Gene3D" id="3.30.420.150">
    <property type="entry name" value="Exopolyphosphatase. Domain 2"/>
    <property type="match status" value="1"/>
</dbReference>
<evidence type="ECO:0000313" key="4">
    <source>
        <dbReference type="EMBL" id="UZP74673.1"/>
    </source>
</evidence>
<feature type="domain" description="Ppx/GppA phosphatase C-terminal" evidence="3">
    <location>
        <begin position="320"/>
        <end position="490"/>
    </location>
</feature>
<dbReference type="Gene3D" id="1.10.3210.10">
    <property type="entry name" value="Hypothetical protein af1432"/>
    <property type="match status" value="1"/>
</dbReference>
<dbReference type="InterPro" id="IPR050273">
    <property type="entry name" value="GppA/Ppx_hydrolase"/>
</dbReference>
<dbReference type="PANTHER" id="PTHR30005">
    <property type="entry name" value="EXOPOLYPHOSPHATASE"/>
    <property type="match status" value="1"/>
</dbReference>
<dbReference type="PANTHER" id="PTHR30005:SF14">
    <property type="entry name" value="EXOPOLYPHOSPHATASE"/>
    <property type="match status" value="1"/>
</dbReference>
<dbReference type="Pfam" id="PF21447">
    <property type="entry name" value="Ppx-GppA_III"/>
    <property type="match status" value="1"/>
</dbReference>
<name>A0ABY6Q8W9_9GAMM</name>
<gene>
    <name evidence="4" type="ORF">E0F26_07950</name>
</gene>
<dbReference type="SUPFAM" id="SSF109604">
    <property type="entry name" value="HD-domain/PDEase-like"/>
    <property type="match status" value="1"/>
</dbReference>
<evidence type="ECO:0000259" key="3">
    <source>
        <dbReference type="Pfam" id="PF21447"/>
    </source>
</evidence>
<keyword evidence="1" id="KW-0378">Hydrolase</keyword>